<organism evidence="1 2">
    <name type="scientific">Enterococcus termitis</name>
    <dbReference type="NCBI Taxonomy" id="332950"/>
    <lineage>
        <taxon>Bacteria</taxon>
        <taxon>Bacillati</taxon>
        <taxon>Bacillota</taxon>
        <taxon>Bacilli</taxon>
        <taxon>Lactobacillales</taxon>
        <taxon>Enterococcaceae</taxon>
        <taxon>Enterococcus</taxon>
    </lineage>
</organism>
<gene>
    <name evidence="1" type="ORF">BCR25_16230</name>
</gene>
<name>A0A1E5H0Q7_9ENTE</name>
<dbReference type="EMBL" id="MIJY01000006">
    <property type="protein sequence ID" value="OEG18375.1"/>
    <property type="molecule type" value="Genomic_DNA"/>
</dbReference>
<protein>
    <submittedName>
        <fullName evidence="1">Uncharacterized protein</fullName>
    </submittedName>
</protein>
<proteinExistence type="predicted"/>
<keyword evidence="2" id="KW-1185">Reference proteome</keyword>
<reference evidence="2" key="1">
    <citation type="submission" date="2016-09" db="EMBL/GenBank/DDBJ databases">
        <authorList>
            <person name="Gulvik C.A."/>
        </authorList>
    </citation>
    <scope>NUCLEOTIDE SEQUENCE [LARGE SCALE GENOMIC DNA]</scope>
    <source>
        <strain evidence="2">LMG 8895</strain>
    </source>
</reference>
<dbReference type="Proteomes" id="UP000095094">
    <property type="component" value="Unassembled WGS sequence"/>
</dbReference>
<accession>A0A1E5H0Q7</accession>
<evidence type="ECO:0000313" key="1">
    <source>
        <dbReference type="EMBL" id="OEG18375.1"/>
    </source>
</evidence>
<dbReference type="AlphaFoldDB" id="A0A1E5H0Q7"/>
<dbReference type="PATRIC" id="fig|332950.4.peg.3530"/>
<evidence type="ECO:0000313" key="2">
    <source>
        <dbReference type="Proteomes" id="UP000095094"/>
    </source>
</evidence>
<sequence length="260" mass="27483">MIAIYLKKVYEKQRKTKEKDLNSMTPSEMIAKYGVDDPDVKKRINDINRGVSYTALDNSVKGLDYGHALSEGVFQGLKMTGKNMRVDALQMGSRSISPNELSRIGKRARVLESAGDDLITVSNTVTGSKIWKGLGISGTVAGAAFDYNDQMTKYNDEGRAIKNTIAHSAIGAGGAAVGGQIGAVLGTAIPIPVVGTIIGAGAGMLIGSLGSKAYDWVESGAAKKSFDKKAEKISETINNVKENASKWFSNVGKSLGGAFN</sequence>
<comment type="caution">
    <text evidence="1">The sequence shown here is derived from an EMBL/GenBank/DDBJ whole genome shotgun (WGS) entry which is preliminary data.</text>
</comment>